<protein>
    <submittedName>
        <fullName evidence="3">Uncharacterized protein LOC125177581</fullName>
    </submittedName>
</protein>
<accession>A0A979FGP6</accession>
<dbReference type="AlphaFoldDB" id="A0A979FGP6"/>
<dbReference type="Proteomes" id="UP000694843">
    <property type="component" value="Unplaced"/>
</dbReference>
<keyword evidence="2" id="KW-1185">Reference proteome</keyword>
<evidence type="ECO:0000256" key="1">
    <source>
        <dbReference type="SAM" id="MobiDB-lite"/>
    </source>
</evidence>
<proteinExistence type="predicted"/>
<gene>
    <name evidence="3" type="primary">LOC125177581</name>
</gene>
<dbReference type="RefSeq" id="XP_047735484.1">
    <property type="nucleotide sequence ID" value="XM_047879528.1"/>
</dbReference>
<evidence type="ECO:0000313" key="3">
    <source>
        <dbReference type="RefSeq" id="XP_047735484.1"/>
    </source>
</evidence>
<feature type="compositionally biased region" description="Acidic residues" evidence="1">
    <location>
        <begin position="10"/>
        <end position="20"/>
    </location>
</feature>
<sequence length="181" mass="19722">MSSKRYRCDDDSDSCDDPELQDDKLAHTQEPDADEGSGEADATSSADGTIIPESEAGSGMSAAEEEEEVVEQVAAKPRRSLREREKTPNTASTAESLDEDSEAKTSLGTLVMAHSYDTSNRFYTFGSVAGRNERVTQHIWHKVYGRQNSFRAPFERNDIVGAANTPGSNAKAVDDLEMVIV</sequence>
<reference evidence="3" key="1">
    <citation type="submission" date="2025-08" db="UniProtKB">
        <authorList>
            <consortium name="RefSeq"/>
        </authorList>
    </citation>
    <scope>IDENTIFICATION</scope>
    <source>
        <tissue evidence="3">Whole organism</tissue>
    </source>
</reference>
<evidence type="ECO:0000313" key="2">
    <source>
        <dbReference type="Proteomes" id="UP000694843"/>
    </source>
</evidence>
<organism evidence="2 3">
    <name type="scientific">Hyalella azteca</name>
    <name type="common">Amphipod</name>
    <dbReference type="NCBI Taxonomy" id="294128"/>
    <lineage>
        <taxon>Eukaryota</taxon>
        <taxon>Metazoa</taxon>
        <taxon>Ecdysozoa</taxon>
        <taxon>Arthropoda</taxon>
        <taxon>Crustacea</taxon>
        <taxon>Multicrustacea</taxon>
        <taxon>Malacostraca</taxon>
        <taxon>Eumalacostraca</taxon>
        <taxon>Peracarida</taxon>
        <taxon>Amphipoda</taxon>
        <taxon>Senticaudata</taxon>
        <taxon>Talitrida</taxon>
        <taxon>Talitroidea</taxon>
        <taxon>Hyalellidae</taxon>
        <taxon>Hyalella</taxon>
    </lineage>
</organism>
<dbReference type="GeneID" id="125177581"/>
<feature type="region of interest" description="Disordered" evidence="1">
    <location>
        <begin position="1"/>
        <end position="103"/>
    </location>
</feature>
<name>A0A979FGP6_HYAAZ</name>
<dbReference type="KEGG" id="hazt:125177581"/>
<feature type="compositionally biased region" description="Basic and acidic residues" evidence="1">
    <location>
        <begin position="21"/>
        <end position="30"/>
    </location>
</feature>
<feature type="compositionally biased region" description="Low complexity" evidence="1">
    <location>
        <begin position="53"/>
        <end position="62"/>
    </location>
</feature>